<dbReference type="SUPFAM" id="SSF53335">
    <property type="entry name" value="S-adenosyl-L-methionine-dependent methyltransferases"/>
    <property type="match status" value="1"/>
</dbReference>
<feature type="domain" description="Methyltransferase small" evidence="5">
    <location>
        <begin position="30"/>
        <end position="169"/>
    </location>
</feature>
<dbReference type="AlphaFoldDB" id="I3TDT2"/>
<keyword evidence="4" id="KW-0949">S-adenosyl-L-methionine</keyword>
<dbReference type="PROSITE" id="PS00092">
    <property type="entry name" value="N6_MTASE"/>
    <property type="match status" value="1"/>
</dbReference>
<dbReference type="GO" id="GO:0008276">
    <property type="term" value="F:protein methyltransferase activity"/>
    <property type="evidence" value="ECO:0007669"/>
    <property type="project" value="TreeGrafter"/>
</dbReference>
<keyword evidence="3 6" id="KW-0808">Transferase</keyword>
<evidence type="ECO:0000256" key="2">
    <source>
        <dbReference type="ARBA" id="ARBA00022603"/>
    </source>
</evidence>
<dbReference type="InterPro" id="IPR007848">
    <property type="entry name" value="Small_mtfrase_dom"/>
</dbReference>
<dbReference type="Gene3D" id="3.40.50.150">
    <property type="entry name" value="Vaccinia Virus protein VP39"/>
    <property type="match status" value="1"/>
</dbReference>
<dbReference type="GO" id="GO:0008757">
    <property type="term" value="F:S-adenosylmethionine-dependent methyltransferase activity"/>
    <property type="evidence" value="ECO:0007669"/>
    <property type="project" value="TreeGrafter"/>
</dbReference>
<evidence type="ECO:0000313" key="7">
    <source>
        <dbReference type="Proteomes" id="UP000005270"/>
    </source>
</evidence>
<dbReference type="GO" id="GO:0003676">
    <property type="term" value="F:nucleic acid binding"/>
    <property type="evidence" value="ECO:0007669"/>
    <property type="project" value="InterPro"/>
</dbReference>
<dbReference type="Proteomes" id="UP000005270">
    <property type="component" value="Chromosome"/>
</dbReference>
<reference evidence="6 7" key="1">
    <citation type="journal article" date="2012" name="J. Bacteriol.">
        <title>Complete genome sequence of the hyperthermophilic cellulolytic Crenarchaeon 'Thermogladius cellulolyticus' 1633.</title>
        <authorList>
            <person name="Mardanov A.V."/>
            <person name="Kochetkova T.V."/>
            <person name="Beletsky A.V."/>
            <person name="Bonch-Osmolovskaya E.A."/>
            <person name="Ravin N.V."/>
            <person name="Skryabin K.G."/>
        </authorList>
    </citation>
    <scope>NUCLEOTIDE SEQUENCE [LARGE SCALE GENOMIC DNA]</scope>
    <source>
        <strain evidence="7">DSM 22663 / VKM B-2946 / 1633</strain>
    </source>
</reference>
<keyword evidence="2 6" id="KW-0489">Methyltransferase</keyword>
<dbReference type="EMBL" id="CP003531">
    <property type="protein sequence ID" value="AFK50920.1"/>
    <property type="molecule type" value="Genomic_DNA"/>
</dbReference>
<accession>I3TDT2</accession>
<organism evidence="6 7">
    <name type="scientific">Thermogladius calderae (strain DSM 22663 / VKM B-2946 / 1633)</name>
    <dbReference type="NCBI Taxonomy" id="1184251"/>
    <lineage>
        <taxon>Archaea</taxon>
        <taxon>Thermoproteota</taxon>
        <taxon>Thermoprotei</taxon>
        <taxon>Desulfurococcales</taxon>
        <taxon>Desulfurococcaceae</taxon>
        <taxon>Thermogladius</taxon>
    </lineage>
</organism>
<sequence length="193" mass="20915">MLKDVYEPSDDTWLAAGLLGSIKTSLGRRLKTCADIGSGTGFLGLYTLVAGICEKTVFVDVYDNALLNTRLNVDLNGLGSRGLVVSSTDGLHDSSFQLVVSNPPYLPGVPGNEYEASLYAGPRGFEVIVDVVREAYRLLVEGGLLVLVYSSLSNTEVVEGEISKRFKVREVKVKRFFFEELKGVVLEKKSGGS</sequence>
<dbReference type="InterPro" id="IPR002052">
    <property type="entry name" value="DNA_methylase_N6_adenine_CS"/>
</dbReference>
<dbReference type="GeneID" id="13012793"/>
<proteinExistence type="inferred from homology"/>
<dbReference type="PANTHER" id="PTHR45875">
    <property type="entry name" value="METHYLTRANSFERASE N6AMT1"/>
    <property type="match status" value="1"/>
</dbReference>
<dbReference type="HOGENOM" id="CLU_018398_6_2_2"/>
<dbReference type="InterPro" id="IPR029063">
    <property type="entry name" value="SAM-dependent_MTases_sf"/>
</dbReference>
<protein>
    <submittedName>
        <fullName evidence="6">Methyltransferase small</fullName>
    </submittedName>
</protein>
<name>I3TDT2_THEC1</name>
<comment type="similarity">
    <text evidence="1">Belongs to the eukaryotic/archaeal PrmC-related family.</text>
</comment>
<gene>
    <name evidence="6" type="ordered locus">TCELL_0495</name>
</gene>
<evidence type="ECO:0000256" key="4">
    <source>
        <dbReference type="ARBA" id="ARBA00022691"/>
    </source>
</evidence>
<dbReference type="InterPro" id="IPR052190">
    <property type="entry name" value="Euk-Arch_PrmC-MTase"/>
</dbReference>
<evidence type="ECO:0000259" key="5">
    <source>
        <dbReference type="Pfam" id="PF05175"/>
    </source>
</evidence>
<dbReference type="KEGG" id="thg:TCELL_0495"/>
<dbReference type="InParanoid" id="I3TDT2"/>
<dbReference type="FunCoup" id="I3TDT2">
    <property type="interactions" value="55"/>
</dbReference>
<dbReference type="eggNOG" id="arCOG00109">
    <property type="taxonomic scope" value="Archaea"/>
</dbReference>
<dbReference type="GO" id="GO:0032259">
    <property type="term" value="P:methylation"/>
    <property type="evidence" value="ECO:0007669"/>
    <property type="project" value="UniProtKB-KW"/>
</dbReference>
<evidence type="ECO:0000256" key="3">
    <source>
        <dbReference type="ARBA" id="ARBA00022679"/>
    </source>
</evidence>
<keyword evidence="7" id="KW-1185">Reference proteome</keyword>
<dbReference type="RefSeq" id="WP_014737170.1">
    <property type="nucleotide sequence ID" value="NC_017954.1"/>
</dbReference>
<evidence type="ECO:0000256" key="1">
    <source>
        <dbReference type="ARBA" id="ARBA00006149"/>
    </source>
</evidence>
<dbReference type="PANTHER" id="PTHR45875:SF1">
    <property type="entry name" value="METHYLTRANSFERASE N6AMT1"/>
    <property type="match status" value="1"/>
</dbReference>
<evidence type="ECO:0000313" key="6">
    <source>
        <dbReference type="EMBL" id="AFK50920.1"/>
    </source>
</evidence>
<dbReference type="STRING" id="1184251.TCELL_0495"/>
<dbReference type="GO" id="GO:0035657">
    <property type="term" value="C:eRF1 methyltransferase complex"/>
    <property type="evidence" value="ECO:0007669"/>
    <property type="project" value="TreeGrafter"/>
</dbReference>
<dbReference type="Pfam" id="PF05175">
    <property type="entry name" value="MTS"/>
    <property type="match status" value="1"/>
</dbReference>
<dbReference type="OrthoDB" id="27149at2157"/>